<evidence type="ECO:0000313" key="6">
    <source>
        <dbReference type="RefSeq" id="XP_072833892.1"/>
    </source>
</evidence>
<feature type="coiled-coil region" evidence="1">
    <location>
        <begin position="640"/>
        <end position="827"/>
    </location>
</feature>
<feature type="coiled-coil region" evidence="1">
    <location>
        <begin position="853"/>
        <end position="880"/>
    </location>
</feature>
<dbReference type="InterPro" id="IPR052642">
    <property type="entry name" value="CC-FHA_domain"/>
</dbReference>
<dbReference type="PANTHER" id="PTHR18853">
    <property type="entry name" value="FORKHEAD-ASSOCIATED DOMAIN-CONTAINING PROTEIN 1-RELATED"/>
    <property type="match status" value="1"/>
</dbReference>
<reference evidence="5 6" key="1">
    <citation type="submission" date="2025-05" db="UniProtKB">
        <authorList>
            <consortium name="RefSeq"/>
        </authorList>
    </citation>
    <scope>IDENTIFICATION</scope>
</reference>
<organism evidence="4 6">
    <name type="scientific">Pogona vitticeps</name>
    <name type="common">central bearded dragon</name>
    <dbReference type="NCBI Taxonomy" id="103695"/>
    <lineage>
        <taxon>Eukaryota</taxon>
        <taxon>Metazoa</taxon>
        <taxon>Chordata</taxon>
        <taxon>Craniata</taxon>
        <taxon>Vertebrata</taxon>
        <taxon>Euteleostomi</taxon>
        <taxon>Lepidosauria</taxon>
        <taxon>Squamata</taxon>
        <taxon>Bifurcata</taxon>
        <taxon>Unidentata</taxon>
        <taxon>Episquamata</taxon>
        <taxon>Toxicofera</taxon>
        <taxon>Iguania</taxon>
        <taxon>Acrodonta</taxon>
        <taxon>Agamidae</taxon>
        <taxon>Amphibolurinae</taxon>
        <taxon>Pogona</taxon>
    </lineage>
</organism>
<dbReference type="RefSeq" id="XP_072833894.1">
    <property type="nucleotide sequence ID" value="XM_072977793.1"/>
</dbReference>
<evidence type="ECO:0000313" key="5">
    <source>
        <dbReference type="RefSeq" id="XP_072833891.1"/>
    </source>
</evidence>
<dbReference type="CDD" id="cd22700">
    <property type="entry name" value="FHA_FHAD1"/>
    <property type="match status" value="1"/>
</dbReference>
<keyword evidence="4" id="KW-1185">Reference proteome</keyword>
<dbReference type="RefSeq" id="XP_072833892.1">
    <property type="nucleotide sequence ID" value="XM_072977791.1"/>
</dbReference>
<feature type="coiled-coil region" evidence="1">
    <location>
        <begin position="1141"/>
        <end position="1175"/>
    </location>
</feature>
<dbReference type="PANTHER" id="PTHR18853:SF7">
    <property type="entry name" value="FORKHEAD-ASSOCIATED DOMAIN-CONTAINING PROTEIN 1"/>
    <property type="match status" value="1"/>
</dbReference>
<feature type="region of interest" description="Disordered" evidence="2">
    <location>
        <begin position="953"/>
        <end position="985"/>
    </location>
</feature>
<evidence type="ECO:0000259" key="3">
    <source>
        <dbReference type="PROSITE" id="PS50006"/>
    </source>
</evidence>
<evidence type="ECO:0000313" key="10">
    <source>
        <dbReference type="RefSeq" id="XP_072833896.1"/>
    </source>
</evidence>
<dbReference type="RefSeq" id="XP_072833893.1">
    <property type="nucleotide sequence ID" value="XM_072977792.1"/>
</dbReference>
<feature type="coiled-coil region" evidence="1">
    <location>
        <begin position="229"/>
        <end position="299"/>
    </location>
</feature>
<feature type="domain" description="FHA" evidence="3">
    <location>
        <begin position="19"/>
        <end position="70"/>
    </location>
</feature>
<feature type="coiled-coil region" evidence="1">
    <location>
        <begin position="514"/>
        <end position="541"/>
    </location>
</feature>
<dbReference type="Gene3D" id="2.60.200.20">
    <property type="match status" value="1"/>
</dbReference>
<feature type="region of interest" description="Disordered" evidence="2">
    <location>
        <begin position="154"/>
        <end position="183"/>
    </location>
</feature>
<evidence type="ECO:0000313" key="7">
    <source>
        <dbReference type="RefSeq" id="XP_072833893.1"/>
    </source>
</evidence>
<dbReference type="GeneID" id="110072689"/>
<feature type="compositionally biased region" description="Basic and acidic residues" evidence="2">
    <location>
        <begin position="1045"/>
        <end position="1055"/>
    </location>
</feature>
<feature type="region of interest" description="Disordered" evidence="2">
    <location>
        <begin position="1249"/>
        <end position="1284"/>
    </location>
</feature>
<dbReference type="RefSeq" id="XP_072833891.1">
    <property type="nucleotide sequence ID" value="XM_072977790.1"/>
</dbReference>
<dbReference type="Pfam" id="PF00498">
    <property type="entry name" value="FHA"/>
    <property type="match status" value="1"/>
</dbReference>
<gene>
    <name evidence="5 6 7 8 9 10" type="primary">FHAD1</name>
</gene>
<keyword evidence="1" id="KW-0175">Coiled coil</keyword>
<evidence type="ECO:0000313" key="8">
    <source>
        <dbReference type="RefSeq" id="XP_072833894.1"/>
    </source>
</evidence>
<sequence length="1284" mass="145348">MKAYLKSCDGLLALRPKITTIGRHEDSDIVLKSAGVEDHHAVIEFSPAENGFILRDFNSAHGTFVNDCHVQNAAVKVSPGDILRFGFSGTAFELVLEHASQVSCPPMSRRTAWPGPLQLAPETKPPPAAAAAPQFPFLPCPQSPPAVHSWAYGVSRTSPHPPRRKKPINAWGRPVSSPAFSPDPFGRTPAVMAGNGATTGPLTYVPQEDTLLKEREEMILKMGNEISRLSGLESECNRKDAVIADLQKEVASLTEKLAAALSPTESEFRQRLVGLDQDVAAKTEEVKALKEEISNLQKNTSEVLYHSLSERDLQIAHWKQETETLKKNYSLTIGLVTSLQKEATVKEQKIQQLKMDAETFRRENREKDNRLAQVSAQCSKIKEETKRELRDREVNPLKNHIASLELQVKRSEEEIKTFRAEQEILSNKLVEKTQAEGDLKEECERRSQQLQEMGRRERLIKADMELAATQAQRFRDQVTEILFFPLPERSVTDQEIMEKLKQMQQNEEESYQKEMVLKEEIRAKESKMQEISENMEQLTKSLYGFQEFLKTSYCGDSLRKEISTLQNLRLTPPASEVQALAAEVLCHLLSWVDAVEGLVHDVGLDVSSPPEKGMASYVKKLWDQHCNTTSQLQALQDQKRTIEESQHLLLQDKLKELKEQLEEDFQDKEKELLEAEEEHRKILEGTAAMQEAKLKEAIDEEKRKVMDLETQMKQLAQVVEQKTESEAVFNAKIREHLESLAAAERRKTLAEEQSAVWEKRLEKVEKETEIQKRRHEEEISEYKEQVKQHSRTIVDLESKLVDSVQHMKKVKDENLTLQKQVEEMQRESCRSLPVGSQVASCTEGSHLFLKEDLEAAKEKIQSDEAVIAELKTELSGARARVSDIIGELGEKQKVELEQKQWLLHSQAHELSRLRENLFEMAQLVEQKDADLEIAREALRNSRDKLQEMVAATRGKAEEPEKAHQHKGVQTTAPLADEATGTRQGPAADLADLGARCRGCRHEETIHRQKDAVAELRQRIKLLEKGGPSDSKGRAAEPLIVLRKGLAEKKSQKPEEEQVTSPAAGAKTLPCGLSSTDPNVMIERTGRLGMADALDLSENLYLRFIQDLASLVNVKELGGLQTVRHLPQDEREKVGALRQKDAEMLFDKVNQLKHRLERKESLLKEYERDMGKFRTSKQTLQACQSEMAKLAEKIYRESEEKALLKEALERTKLQLTQEKRLNRSLKHRQSTEKKSEVLSCYPCTLKARDRKTATTEQPLLPESPATAVGRGAEAPRKVALRSAST</sequence>
<name>A0ABM5EL68_9SAUR</name>
<proteinExistence type="predicted"/>
<dbReference type="InterPro" id="IPR008984">
    <property type="entry name" value="SMAD_FHA_dom_sf"/>
</dbReference>
<dbReference type="InterPro" id="IPR000253">
    <property type="entry name" value="FHA_dom"/>
</dbReference>
<accession>A0ABM5EL68</accession>
<dbReference type="SUPFAM" id="SSF49879">
    <property type="entry name" value="SMAD/FHA domain"/>
    <property type="match status" value="1"/>
</dbReference>
<evidence type="ECO:0000256" key="1">
    <source>
        <dbReference type="SAM" id="Coils"/>
    </source>
</evidence>
<protein>
    <submittedName>
        <fullName evidence="5 6">Forkhead-associated domain-containing protein 1 isoform X1</fullName>
    </submittedName>
</protein>
<dbReference type="SMART" id="SM00240">
    <property type="entry name" value="FHA"/>
    <property type="match status" value="1"/>
</dbReference>
<dbReference type="RefSeq" id="XP_072833895.1">
    <property type="nucleotide sequence ID" value="XM_072977794.1"/>
</dbReference>
<dbReference type="Proteomes" id="UP001652642">
    <property type="component" value="Chromosome 7"/>
</dbReference>
<evidence type="ECO:0000313" key="4">
    <source>
        <dbReference type="Proteomes" id="UP001652642"/>
    </source>
</evidence>
<feature type="region of interest" description="Disordered" evidence="2">
    <location>
        <begin position="1045"/>
        <end position="1071"/>
    </location>
</feature>
<dbReference type="RefSeq" id="XP_072833896.1">
    <property type="nucleotide sequence ID" value="XM_072977795.1"/>
</dbReference>
<feature type="coiled-coil region" evidence="1">
    <location>
        <begin position="336"/>
        <end position="428"/>
    </location>
</feature>
<evidence type="ECO:0000313" key="9">
    <source>
        <dbReference type="RefSeq" id="XP_072833895.1"/>
    </source>
</evidence>
<dbReference type="PROSITE" id="PS50006">
    <property type="entry name" value="FHA_DOMAIN"/>
    <property type="match status" value="1"/>
</dbReference>
<evidence type="ECO:0000256" key="2">
    <source>
        <dbReference type="SAM" id="MobiDB-lite"/>
    </source>
</evidence>
<feature type="coiled-coil region" evidence="1">
    <location>
        <begin position="1200"/>
        <end position="1227"/>
    </location>
</feature>